<evidence type="ECO:0000256" key="10">
    <source>
        <dbReference type="ARBA" id="ARBA00032057"/>
    </source>
</evidence>
<dbReference type="Pfam" id="PF00128">
    <property type="entry name" value="Alpha-amylase"/>
    <property type="match status" value="1"/>
</dbReference>
<dbReference type="InterPro" id="IPR012768">
    <property type="entry name" value="Trehalose_TreZ"/>
</dbReference>
<dbReference type="InterPro" id="IPR017853">
    <property type="entry name" value="GH"/>
</dbReference>
<dbReference type="EC" id="3.2.1.141" evidence="4 13"/>
<evidence type="ECO:0000256" key="17">
    <source>
        <dbReference type="PIRSR" id="PIRSR006337-3"/>
    </source>
</evidence>
<feature type="binding site" evidence="16">
    <location>
        <begin position="269"/>
        <end position="274"/>
    </location>
    <ligand>
        <name>substrate</name>
    </ligand>
</feature>
<dbReference type="GO" id="GO:0005737">
    <property type="term" value="C:cytoplasm"/>
    <property type="evidence" value="ECO:0007669"/>
    <property type="project" value="UniProtKB-SubCell"/>
</dbReference>
<dbReference type="AlphaFoldDB" id="A0A1H9TI06"/>
<feature type="binding site" evidence="16">
    <location>
        <begin position="401"/>
        <end position="406"/>
    </location>
    <ligand>
        <name>substrate</name>
    </ligand>
</feature>
<reference evidence="20" key="1">
    <citation type="submission" date="2016-10" db="EMBL/GenBank/DDBJ databases">
        <authorList>
            <person name="Varghese N."/>
            <person name="Submissions S."/>
        </authorList>
    </citation>
    <scope>NUCLEOTIDE SEQUENCE [LARGE SCALE GENOMIC DNA]</scope>
    <source>
        <strain evidence="20">DSM 18610</strain>
    </source>
</reference>
<accession>A0A1H9TI06</accession>
<dbReference type="SUPFAM" id="SSF81296">
    <property type="entry name" value="E set domains"/>
    <property type="match status" value="1"/>
</dbReference>
<dbReference type="InterPro" id="IPR014756">
    <property type="entry name" value="Ig_E-set"/>
</dbReference>
<dbReference type="Gene3D" id="3.20.20.80">
    <property type="entry name" value="Glycosidases"/>
    <property type="match status" value="1"/>
</dbReference>
<feature type="site" description="Transition state stabilizer" evidence="17">
    <location>
        <position position="402"/>
    </location>
</feature>
<name>A0A1H9TI06_9SPHI</name>
<protein>
    <recommendedName>
        <fullName evidence="5 13">Malto-oligosyltrehalose trehalohydrolase</fullName>
        <shortName evidence="14">MTHase</shortName>
        <ecNumber evidence="4 13">3.2.1.141</ecNumber>
    </recommendedName>
    <alternativeName>
        <fullName evidence="11 14">4-alpha-D-((1-&gt;4)-alpha-D-glucano)trehalose trehalohydrolase</fullName>
    </alternativeName>
    <alternativeName>
        <fullName evidence="10 14">Maltooligosyl trehalose trehalohydrolase</fullName>
    </alternativeName>
</protein>
<evidence type="ECO:0000256" key="8">
    <source>
        <dbReference type="ARBA" id="ARBA00023277"/>
    </source>
</evidence>
<feature type="active site" description="Proton donor" evidence="15">
    <location>
        <position position="308"/>
    </location>
</feature>
<evidence type="ECO:0000256" key="4">
    <source>
        <dbReference type="ARBA" id="ARBA00012268"/>
    </source>
</evidence>
<dbReference type="EMBL" id="FOGG01000023">
    <property type="protein sequence ID" value="SER96748.1"/>
    <property type="molecule type" value="Genomic_DNA"/>
</dbReference>
<keyword evidence="8" id="KW-0119">Carbohydrate metabolism</keyword>
<evidence type="ECO:0000256" key="12">
    <source>
        <dbReference type="ARBA" id="ARBA00034013"/>
    </source>
</evidence>
<evidence type="ECO:0000256" key="2">
    <source>
        <dbReference type="ARBA" id="ARBA00005199"/>
    </source>
</evidence>
<dbReference type="PANTHER" id="PTHR43651">
    <property type="entry name" value="1,4-ALPHA-GLUCAN-BRANCHING ENZYME"/>
    <property type="match status" value="1"/>
</dbReference>
<comment type="pathway">
    <text evidence="2 14">Glycan biosynthesis; trehalose biosynthesis.</text>
</comment>
<keyword evidence="7 14" id="KW-0378">Hydrolase</keyword>
<dbReference type="Gene3D" id="1.10.10.760">
    <property type="entry name" value="E-set domains of sugar-utilizing enzymes"/>
    <property type="match status" value="1"/>
</dbReference>
<dbReference type="STRING" id="390241.SAMN04488023_1233"/>
<feature type="active site" description="Nucleophile" evidence="15">
    <location>
        <position position="271"/>
    </location>
</feature>
<comment type="catalytic activity">
    <reaction evidence="12 14">
        <text>hydrolysis of (1-&gt;4)-alpha-D-glucosidic linkage in 4-alpha-D-[(1-&gt;4)-alpha-D-glucanosyl]n trehalose to yield trehalose and (1-&gt;4)-alpha-D-glucan.</text>
        <dbReference type="EC" id="3.2.1.141"/>
    </reaction>
</comment>
<evidence type="ECO:0000313" key="20">
    <source>
        <dbReference type="Proteomes" id="UP000199572"/>
    </source>
</evidence>
<feature type="domain" description="Glycosyl hydrolase family 13 catalytic" evidence="18">
    <location>
        <begin position="125"/>
        <end position="469"/>
    </location>
</feature>
<dbReference type="UniPathway" id="UPA00299"/>
<keyword evidence="6" id="KW-0963">Cytoplasm</keyword>
<dbReference type="NCBIfam" id="TIGR02402">
    <property type="entry name" value="trehalose_TreZ"/>
    <property type="match status" value="1"/>
</dbReference>
<proteinExistence type="inferred from homology"/>
<dbReference type="CDD" id="cd11325">
    <property type="entry name" value="AmyAc_GTHase"/>
    <property type="match status" value="1"/>
</dbReference>
<keyword evidence="20" id="KW-1185">Reference proteome</keyword>
<evidence type="ECO:0000256" key="9">
    <source>
        <dbReference type="ARBA" id="ARBA00023295"/>
    </source>
</evidence>
<sequence>MKKSYALDPRVRKLGLSFSPAGRASFWLWAPNAQQVTLNVGSHALPLSAAAGGYWYKEDFAIDRGDTYTVELHVEEEVKLRPDPASLAILRREGNLHSIAFDPLLYHWNDHSWKGPALSEYIIYELHVGTFSHEGTFEGIVSRLGYLKQLGITAIELMPIGQFPGERNWGYDGVFPFAAQDSYGAGAALQHFVDACHANEIAVVLDVVYNHFGPEDNFLSDFGPYFTDNYHTPWGQAVNFDDKGADGVRDFFIENALMWFRDFHIDALRLDAIHAIKDFSAVHFLEELRIQVDALSKITGKENFLIIESDLNDNRYINPAEKGGVGMDAQWIDEFHHSLRVSAGQEQLGYYGDFSGVEDLARAYNDAYVYQGQFSRVRGRRFGRPAKDNPGSQFIVFSQNHDQVGNRMRGERSSGLVSAGLQRVMAGAVLLSPFIPLLFMGEEYAERQPFPFFVSFRDAMLIESVRSGRRAEFKDFVAEEMPDPQHADTFLSAKLNWKLSVQPPHSAMLAYYRELIHLRKSNVLLSDLNRTSLQARPIENHKALQLSRWNDHQRLEILMNFGPADMPFALGQGAGEVILDSTLVQWGGMHFMTNQIVNQQIIVPSESIIVITYDAI</sequence>
<evidence type="ECO:0000256" key="6">
    <source>
        <dbReference type="ARBA" id="ARBA00022490"/>
    </source>
</evidence>
<gene>
    <name evidence="19" type="ORF">SAMN04488023_1233</name>
</gene>
<comment type="subcellular location">
    <subcellularLocation>
        <location evidence="1 15">Cytoplasm</location>
    </subcellularLocation>
</comment>
<dbReference type="Gene3D" id="2.60.40.10">
    <property type="entry name" value="Immunoglobulins"/>
    <property type="match status" value="1"/>
</dbReference>
<evidence type="ECO:0000313" key="19">
    <source>
        <dbReference type="EMBL" id="SER96748.1"/>
    </source>
</evidence>
<evidence type="ECO:0000259" key="18">
    <source>
        <dbReference type="SMART" id="SM00642"/>
    </source>
</evidence>
<dbReference type="GO" id="GO:0005992">
    <property type="term" value="P:trehalose biosynthetic process"/>
    <property type="evidence" value="ECO:0007669"/>
    <property type="project" value="UniProtKB-UniRule"/>
</dbReference>
<dbReference type="GO" id="GO:0033942">
    <property type="term" value="F:4-alpha-D-(1-&gt;4)-alpha-D-glucanotrehalose trehalohydrolase activity"/>
    <property type="evidence" value="ECO:0007669"/>
    <property type="project" value="UniProtKB-EC"/>
</dbReference>
<evidence type="ECO:0000256" key="16">
    <source>
        <dbReference type="PIRSR" id="PIRSR006337-2"/>
    </source>
</evidence>
<keyword evidence="9 14" id="KW-0326">Glycosidase</keyword>
<dbReference type="InterPro" id="IPR044901">
    <property type="entry name" value="Trehalose_TreZ_E-set_sf"/>
</dbReference>
<dbReference type="InterPro" id="IPR013783">
    <property type="entry name" value="Ig-like_fold"/>
</dbReference>
<evidence type="ECO:0000256" key="11">
    <source>
        <dbReference type="ARBA" id="ARBA00033284"/>
    </source>
</evidence>
<dbReference type="PIRSF" id="PIRSF006337">
    <property type="entry name" value="Trehalose_TreZ"/>
    <property type="match status" value="1"/>
</dbReference>
<evidence type="ECO:0000256" key="3">
    <source>
        <dbReference type="ARBA" id="ARBA00008061"/>
    </source>
</evidence>
<evidence type="ECO:0000256" key="14">
    <source>
        <dbReference type="PIRNR" id="PIRNR006337"/>
    </source>
</evidence>
<evidence type="ECO:0000256" key="5">
    <source>
        <dbReference type="ARBA" id="ARBA00015938"/>
    </source>
</evidence>
<dbReference type="InterPro" id="IPR006047">
    <property type="entry name" value="GH13_cat_dom"/>
</dbReference>
<dbReference type="PANTHER" id="PTHR43651:SF11">
    <property type="entry name" value="MALTO-OLIGOSYLTREHALOSE TREHALOHYDROLASE"/>
    <property type="match status" value="1"/>
</dbReference>
<dbReference type="SMART" id="SM00642">
    <property type="entry name" value="Aamy"/>
    <property type="match status" value="1"/>
</dbReference>
<dbReference type="Proteomes" id="UP000199572">
    <property type="component" value="Unassembled WGS sequence"/>
</dbReference>
<comment type="similarity">
    <text evidence="3 14">Belongs to the glycosyl hydrolase 13 family.</text>
</comment>
<feature type="binding site" evidence="16">
    <location>
        <begin position="333"/>
        <end position="337"/>
    </location>
    <ligand>
        <name>substrate</name>
    </ligand>
</feature>
<dbReference type="RefSeq" id="WP_217643855.1">
    <property type="nucleotide sequence ID" value="NZ_FOGG01000023.1"/>
</dbReference>
<dbReference type="SUPFAM" id="SSF51445">
    <property type="entry name" value="(Trans)glycosidases"/>
    <property type="match status" value="1"/>
</dbReference>
<organism evidence="19 20">
    <name type="scientific">Pedobacter rhizosphaerae</name>
    <dbReference type="NCBI Taxonomy" id="390241"/>
    <lineage>
        <taxon>Bacteria</taxon>
        <taxon>Pseudomonadati</taxon>
        <taxon>Bacteroidota</taxon>
        <taxon>Sphingobacteriia</taxon>
        <taxon>Sphingobacteriales</taxon>
        <taxon>Sphingobacteriaceae</taxon>
        <taxon>Pedobacter</taxon>
    </lineage>
</organism>
<evidence type="ECO:0000256" key="7">
    <source>
        <dbReference type="ARBA" id="ARBA00022801"/>
    </source>
</evidence>
<evidence type="ECO:0000256" key="1">
    <source>
        <dbReference type="ARBA" id="ARBA00004496"/>
    </source>
</evidence>
<evidence type="ECO:0000256" key="15">
    <source>
        <dbReference type="PIRSR" id="PIRSR006337-1"/>
    </source>
</evidence>
<evidence type="ECO:0000256" key="13">
    <source>
        <dbReference type="NCBIfam" id="TIGR02402"/>
    </source>
</evidence>